<reference evidence="2 3" key="1">
    <citation type="journal article" date="2012" name="Eukaryot. Cell">
        <title>Genome sequence of the fungus Glarea lozoyensis: the first genome sequence of a species from the Helotiaceae family.</title>
        <authorList>
            <person name="Youssar L."/>
            <person name="Gruening B.A."/>
            <person name="Erxleben A."/>
            <person name="Guenther S."/>
            <person name="Huettel W."/>
        </authorList>
    </citation>
    <scope>NUCLEOTIDE SEQUENCE [LARGE SCALE GENOMIC DNA]</scope>
    <source>
        <strain evidence="3">ATCC 74030 / MF5533</strain>
    </source>
</reference>
<dbReference type="InParanoid" id="H0EPL8"/>
<gene>
    <name evidence="2" type="ORF">M7I_4601</name>
</gene>
<dbReference type="OrthoDB" id="10269828at2759"/>
<evidence type="ECO:0000313" key="2">
    <source>
        <dbReference type="EMBL" id="EHK99531.1"/>
    </source>
</evidence>
<dbReference type="EMBL" id="AGUE01000113">
    <property type="protein sequence ID" value="EHK99531.1"/>
    <property type="molecule type" value="Genomic_DNA"/>
</dbReference>
<proteinExistence type="predicted"/>
<evidence type="ECO:0000313" key="3">
    <source>
        <dbReference type="Proteomes" id="UP000005446"/>
    </source>
</evidence>
<name>H0EPL8_GLAL7</name>
<comment type="caution">
    <text evidence="2">The sequence shown here is derived from an EMBL/GenBank/DDBJ whole genome shotgun (WGS) entry which is preliminary data.</text>
</comment>
<dbReference type="AlphaFoldDB" id="H0EPL8"/>
<dbReference type="HOGENOM" id="CLU_1949011_0_0_1"/>
<feature type="signal peptide" evidence="1">
    <location>
        <begin position="1"/>
        <end position="19"/>
    </location>
</feature>
<accession>H0EPL8</accession>
<evidence type="ECO:0000256" key="1">
    <source>
        <dbReference type="SAM" id="SignalP"/>
    </source>
</evidence>
<dbReference type="Proteomes" id="UP000005446">
    <property type="component" value="Unassembled WGS sequence"/>
</dbReference>
<feature type="chain" id="PRO_5003532058" evidence="1">
    <location>
        <begin position="20"/>
        <end position="129"/>
    </location>
</feature>
<keyword evidence="3" id="KW-1185">Reference proteome</keyword>
<organism evidence="2 3">
    <name type="scientific">Glarea lozoyensis (strain ATCC 74030 / MF5533)</name>
    <dbReference type="NCBI Taxonomy" id="1104152"/>
    <lineage>
        <taxon>Eukaryota</taxon>
        <taxon>Fungi</taxon>
        <taxon>Dikarya</taxon>
        <taxon>Ascomycota</taxon>
        <taxon>Pezizomycotina</taxon>
        <taxon>Leotiomycetes</taxon>
        <taxon>Helotiales</taxon>
        <taxon>Helotiaceae</taxon>
        <taxon>Glarea</taxon>
    </lineage>
</organism>
<sequence>MQLKQTALVVAYLGTLALSVPIPDYPKQLYTMGYNDDLAEEQPKAKQLYTMGYNDDLAEEAPKAKQLYTMGYNDDLAEEQPKVKQLYTMGYNDDLAEETARHKKVHHKTQKPGHFWTLGWVYVKHWLAK</sequence>
<keyword evidence="1" id="KW-0732">Signal</keyword>
<protein>
    <submittedName>
        <fullName evidence="2">Uncharacterized protein</fullName>
    </submittedName>
</protein>